<dbReference type="Gene3D" id="2.40.50.1070">
    <property type="match status" value="1"/>
</dbReference>
<dbReference type="EMBL" id="BSFQ01000046">
    <property type="protein sequence ID" value="GLL15416.1"/>
    <property type="molecule type" value="Genomic_DNA"/>
</dbReference>
<dbReference type="InterPro" id="IPR030391">
    <property type="entry name" value="MeTrfase_TrmA_CS"/>
</dbReference>
<keyword evidence="3 4" id="KW-0949">S-adenosyl-L-methionine</keyword>
<name>A0A9W6P062_9PSEU</name>
<evidence type="ECO:0000256" key="3">
    <source>
        <dbReference type="ARBA" id="ARBA00022691"/>
    </source>
</evidence>
<dbReference type="InterPro" id="IPR010280">
    <property type="entry name" value="U5_MeTrfase_fam"/>
</dbReference>
<organism evidence="6 7">
    <name type="scientific">Pseudonocardia halophobica</name>
    <dbReference type="NCBI Taxonomy" id="29401"/>
    <lineage>
        <taxon>Bacteria</taxon>
        <taxon>Bacillati</taxon>
        <taxon>Actinomycetota</taxon>
        <taxon>Actinomycetes</taxon>
        <taxon>Pseudonocardiales</taxon>
        <taxon>Pseudonocardiaceae</taxon>
        <taxon>Pseudonocardia</taxon>
    </lineage>
</organism>
<proteinExistence type="inferred from homology"/>
<evidence type="ECO:0000259" key="5">
    <source>
        <dbReference type="Pfam" id="PF01938"/>
    </source>
</evidence>
<evidence type="ECO:0000256" key="1">
    <source>
        <dbReference type="ARBA" id="ARBA00022603"/>
    </source>
</evidence>
<dbReference type="GO" id="GO:0070041">
    <property type="term" value="F:rRNA (uridine-C5-)-methyltransferase activity"/>
    <property type="evidence" value="ECO:0007669"/>
    <property type="project" value="TreeGrafter"/>
</dbReference>
<feature type="binding site" evidence="4">
    <location>
        <position position="234"/>
    </location>
    <ligand>
        <name>S-adenosyl-L-methionine</name>
        <dbReference type="ChEBI" id="CHEBI:59789"/>
    </ligand>
</feature>
<feature type="domain" description="TRAM" evidence="5">
    <location>
        <begin position="15"/>
        <end position="59"/>
    </location>
</feature>
<dbReference type="SUPFAM" id="SSF50249">
    <property type="entry name" value="Nucleic acid-binding proteins"/>
    <property type="match status" value="1"/>
</dbReference>
<comment type="caution">
    <text evidence="6">The sequence shown here is derived from an EMBL/GenBank/DDBJ whole genome shotgun (WGS) entry which is preliminary data.</text>
</comment>
<evidence type="ECO:0000256" key="4">
    <source>
        <dbReference type="PROSITE-ProRule" id="PRU01024"/>
    </source>
</evidence>
<evidence type="ECO:0000313" key="7">
    <source>
        <dbReference type="Proteomes" id="UP001143463"/>
    </source>
</evidence>
<dbReference type="PANTHER" id="PTHR11061">
    <property type="entry name" value="RNA M5U METHYLTRANSFERASE"/>
    <property type="match status" value="1"/>
</dbReference>
<dbReference type="RefSeq" id="WP_051738115.1">
    <property type="nucleotide sequence ID" value="NZ_BAAAUZ010000019.1"/>
</dbReference>
<dbReference type="Gene3D" id="2.40.50.140">
    <property type="entry name" value="Nucleic acid-binding proteins"/>
    <property type="match status" value="1"/>
</dbReference>
<dbReference type="PROSITE" id="PS01231">
    <property type="entry name" value="TRMA_2"/>
    <property type="match status" value="1"/>
</dbReference>
<keyword evidence="7" id="KW-1185">Reference proteome</keyword>
<feature type="binding site" evidence="4">
    <location>
        <position position="263"/>
    </location>
    <ligand>
        <name>S-adenosyl-L-methionine</name>
        <dbReference type="ChEBI" id="CHEBI:59789"/>
    </ligand>
</feature>
<dbReference type="Gene3D" id="3.40.50.150">
    <property type="entry name" value="Vaccinia Virus protein VP39"/>
    <property type="match status" value="2"/>
</dbReference>
<feature type="binding site" evidence="4">
    <location>
        <position position="329"/>
    </location>
    <ligand>
        <name>S-adenosyl-L-methionine</name>
        <dbReference type="ChEBI" id="CHEBI:59789"/>
    </ligand>
</feature>
<dbReference type="PROSITE" id="PS51687">
    <property type="entry name" value="SAM_MT_RNA_M5U"/>
    <property type="match status" value="1"/>
</dbReference>
<dbReference type="InterPro" id="IPR029063">
    <property type="entry name" value="SAM-dependent_MTases_sf"/>
</dbReference>
<dbReference type="AlphaFoldDB" id="A0A9W6P062"/>
<dbReference type="Proteomes" id="UP001143463">
    <property type="component" value="Unassembled WGS sequence"/>
</dbReference>
<dbReference type="Pfam" id="PF05958">
    <property type="entry name" value="tRNA_U5-meth_tr"/>
    <property type="match status" value="1"/>
</dbReference>
<evidence type="ECO:0000256" key="2">
    <source>
        <dbReference type="ARBA" id="ARBA00022679"/>
    </source>
</evidence>
<keyword evidence="2 4" id="KW-0808">Transferase</keyword>
<evidence type="ECO:0000313" key="6">
    <source>
        <dbReference type="EMBL" id="GLL15416.1"/>
    </source>
</evidence>
<protein>
    <submittedName>
        <fullName evidence="6">23S rRNA methyltransferase</fullName>
    </submittedName>
</protein>
<dbReference type="InterPro" id="IPR012340">
    <property type="entry name" value="NA-bd_OB-fold"/>
</dbReference>
<comment type="similarity">
    <text evidence="4">Belongs to the class I-like SAM-binding methyltransferase superfamily. RNA M5U methyltransferase family.</text>
</comment>
<reference evidence="6" key="2">
    <citation type="submission" date="2023-01" db="EMBL/GenBank/DDBJ databases">
        <authorList>
            <person name="Sun Q."/>
            <person name="Evtushenko L."/>
        </authorList>
    </citation>
    <scope>NUCLEOTIDE SEQUENCE</scope>
    <source>
        <strain evidence="6">VKM Ac-1069</strain>
    </source>
</reference>
<dbReference type="GO" id="GO:0070475">
    <property type="term" value="P:rRNA base methylation"/>
    <property type="evidence" value="ECO:0007669"/>
    <property type="project" value="TreeGrafter"/>
</dbReference>
<sequence length="404" mass="42889">MTRSAERTLDWTDRVLDLEVGPVAHGGHCVARHEGRVLFVRHALPGERVRAVVTEDQGGSFCLADTISVLDASPDRVPAPCPWARAGGCGGCDFQHVAPPAQRALKTAVLREQLTRLGGLTGGIAGTVEVEELSGGALGWRQRLRLAVDDEGRAGLRAHHSHEVVPISDCLLAPAGLLDDLLERHWRPGDEIEVAVDALGERHLGAGVPPAERSASVQHAAGRDWELSPGAFWQVHPELADTLVEIVGEWAAAPAGGTAWDLYGGVGLFAAVLAGQVGPEGSVTVVESARQAVADGERALRDLPQVSFRSGRVERVITGLPDPDVVVADPPRKGLGRAMVDELCARAPERIVYVACDPAALGRDVKLFAAQGYALAALRSFDAFPMTHHMESVALFHPVSAERP</sequence>
<dbReference type="PANTHER" id="PTHR11061:SF30">
    <property type="entry name" value="TRNA (URACIL(54)-C(5))-METHYLTRANSFERASE"/>
    <property type="match status" value="1"/>
</dbReference>
<gene>
    <name evidence="6" type="ORF">GCM10017577_65660</name>
</gene>
<feature type="active site" description="Nucleophile" evidence="4">
    <location>
        <position position="356"/>
    </location>
</feature>
<keyword evidence="1 4" id="KW-0489">Methyltransferase</keyword>
<accession>A0A9W6P062</accession>
<dbReference type="InterPro" id="IPR002792">
    <property type="entry name" value="TRAM_dom"/>
</dbReference>
<dbReference type="SUPFAM" id="SSF53335">
    <property type="entry name" value="S-adenosyl-L-methionine-dependent methyltransferases"/>
    <property type="match status" value="1"/>
</dbReference>
<dbReference type="Pfam" id="PF01938">
    <property type="entry name" value="TRAM"/>
    <property type="match status" value="1"/>
</dbReference>
<feature type="binding site" evidence="4">
    <location>
        <position position="287"/>
    </location>
    <ligand>
        <name>S-adenosyl-L-methionine</name>
        <dbReference type="ChEBI" id="CHEBI:59789"/>
    </ligand>
</feature>
<reference evidence="6" key="1">
    <citation type="journal article" date="2014" name="Int. J. Syst. Evol. Microbiol.">
        <title>Complete genome sequence of Corynebacterium casei LMG S-19264T (=DSM 44701T), isolated from a smear-ripened cheese.</title>
        <authorList>
            <consortium name="US DOE Joint Genome Institute (JGI-PGF)"/>
            <person name="Walter F."/>
            <person name="Albersmeier A."/>
            <person name="Kalinowski J."/>
            <person name="Ruckert C."/>
        </authorList>
    </citation>
    <scope>NUCLEOTIDE SEQUENCE</scope>
    <source>
        <strain evidence="6">VKM Ac-1069</strain>
    </source>
</reference>